<dbReference type="PANTHER" id="PTHR34220">
    <property type="entry name" value="SENSOR HISTIDINE KINASE YPDA"/>
    <property type="match status" value="1"/>
</dbReference>
<dbReference type="InterPro" id="IPR050640">
    <property type="entry name" value="Bact_2-comp_sensor_kinase"/>
</dbReference>
<feature type="transmembrane region" description="Helical" evidence="6">
    <location>
        <begin position="21"/>
        <end position="43"/>
    </location>
</feature>
<dbReference type="PANTHER" id="PTHR34220:SF7">
    <property type="entry name" value="SENSOR HISTIDINE KINASE YPDA"/>
    <property type="match status" value="1"/>
</dbReference>
<dbReference type="PROSITE" id="PS50885">
    <property type="entry name" value="HAMP"/>
    <property type="match status" value="1"/>
</dbReference>
<evidence type="ECO:0000313" key="9">
    <source>
        <dbReference type="Proteomes" id="UP000823863"/>
    </source>
</evidence>
<keyword evidence="3" id="KW-0808">Transferase</keyword>
<evidence type="ECO:0000256" key="4">
    <source>
        <dbReference type="ARBA" id="ARBA00022777"/>
    </source>
</evidence>
<comment type="subcellular location">
    <subcellularLocation>
        <location evidence="1">Membrane</location>
    </subcellularLocation>
</comment>
<evidence type="ECO:0000256" key="5">
    <source>
        <dbReference type="SAM" id="MobiDB-lite"/>
    </source>
</evidence>
<dbReference type="SUPFAM" id="SSF55874">
    <property type="entry name" value="ATPase domain of HSP90 chaperone/DNA topoisomerase II/histidine kinase"/>
    <property type="match status" value="1"/>
</dbReference>
<evidence type="ECO:0000313" key="8">
    <source>
        <dbReference type="EMBL" id="HJC66418.1"/>
    </source>
</evidence>
<dbReference type="Proteomes" id="UP000823863">
    <property type="component" value="Unassembled WGS sequence"/>
</dbReference>
<feature type="region of interest" description="Disordered" evidence="5">
    <location>
        <begin position="560"/>
        <end position="589"/>
    </location>
</feature>
<dbReference type="Gene3D" id="3.30.565.10">
    <property type="entry name" value="Histidine kinase-like ATPase, C-terminal domain"/>
    <property type="match status" value="1"/>
</dbReference>
<gene>
    <name evidence="8" type="ORF">H9931_06830</name>
</gene>
<keyword evidence="6" id="KW-0812">Transmembrane</keyword>
<dbReference type="GO" id="GO:0016020">
    <property type="term" value="C:membrane"/>
    <property type="evidence" value="ECO:0007669"/>
    <property type="project" value="UniProtKB-SubCell"/>
</dbReference>
<evidence type="ECO:0000256" key="2">
    <source>
        <dbReference type="ARBA" id="ARBA00022553"/>
    </source>
</evidence>
<evidence type="ECO:0000259" key="7">
    <source>
        <dbReference type="PROSITE" id="PS50885"/>
    </source>
</evidence>
<dbReference type="Pfam" id="PF06580">
    <property type="entry name" value="His_kinase"/>
    <property type="match status" value="1"/>
</dbReference>
<dbReference type="InterPro" id="IPR003660">
    <property type="entry name" value="HAMP_dom"/>
</dbReference>
<reference evidence="8" key="1">
    <citation type="journal article" date="2021" name="PeerJ">
        <title>Extensive microbial diversity within the chicken gut microbiome revealed by metagenomics and culture.</title>
        <authorList>
            <person name="Gilroy R."/>
            <person name="Ravi A."/>
            <person name="Getino M."/>
            <person name="Pursley I."/>
            <person name="Horton D.L."/>
            <person name="Alikhan N.F."/>
            <person name="Baker D."/>
            <person name="Gharbi K."/>
            <person name="Hall N."/>
            <person name="Watson M."/>
            <person name="Adriaenssens E.M."/>
            <person name="Foster-Nyarko E."/>
            <person name="Jarju S."/>
            <person name="Secka A."/>
            <person name="Antonio M."/>
            <person name="Oren A."/>
            <person name="Chaudhuri R.R."/>
            <person name="La Ragione R."/>
            <person name="Hildebrand F."/>
            <person name="Pallen M.J."/>
        </authorList>
    </citation>
    <scope>NUCLEOTIDE SEQUENCE</scope>
    <source>
        <strain evidence="8">CHK198-12963</strain>
    </source>
</reference>
<dbReference type="AlphaFoldDB" id="A0A9D2TF22"/>
<dbReference type="Gene3D" id="6.10.340.10">
    <property type="match status" value="1"/>
</dbReference>
<evidence type="ECO:0000256" key="3">
    <source>
        <dbReference type="ARBA" id="ARBA00022679"/>
    </source>
</evidence>
<comment type="caution">
    <text evidence="8">The sequence shown here is derived from an EMBL/GenBank/DDBJ whole genome shotgun (WGS) entry which is preliminary data.</text>
</comment>
<evidence type="ECO:0000256" key="6">
    <source>
        <dbReference type="SAM" id="Phobius"/>
    </source>
</evidence>
<dbReference type="GO" id="GO:0000155">
    <property type="term" value="F:phosphorelay sensor kinase activity"/>
    <property type="evidence" value="ECO:0007669"/>
    <property type="project" value="InterPro"/>
</dbReference>
<proteinExistence type="predicted"/>
<feature type="transmembrane region" description="Helical" evidence="6">
    <location>
        <begin position="314"/>
        <end position="336"/>
    </location>
</feature>
<accession>A0A9D2TF22</accession>
<sequence length="633" mass="71215">MKNFIKRLLYHYTYNLKLTSKLLISHGILLLLPTAVVTGFFYARLYNVIISNSIASEQAMAFQAMNSIENLMDTAVHTADTVNGTGLVRDLLNPNLIEETKDSMAYKKRIDRLYNLTNSLEDGNFITDIRIFCDDRLYEKFFSLNQENHPLMVPLSMAGSWRDGLPDSREHMLFPDSQLSPAEQQLGGLAIINQIFSGEIERSPDTLGTSAFVAVYLSRDLLEQSLSGSFTLPEAIAYLVNEQDQLVAASDGFSSAYFIPHSELSGQLDQEEVFSLVSFPDGPAYSAYFPIRYTDWYMVSILPSAHITDGGIHLLLEFVIIYLLFTALAVWIALILSRSIAKRIIGVALQMEHSVRSGKPHPITGRPSGQDEIGILSDTYNYMALELDRLMEQEKKSSEELRKAEFLALQAQINPHFLYNTLDMINWLSKTGRTQDVTSAIQALSRFYKLTLSKGSLVNTIRAELEHISLYVQLQNMRYDNCAHLAIDVPEELYSYTIPKLTFQPIVENALLHGIRMKEEKQGTILIIGWLEKEDMVFIISDDGAGMEADQLKALQNELKAEPSVSPDDSKRRSRPQESPARNSDAVSASHIGVYNTNLRLKSLYGPQYGLSYESSTGRGTEVTIRLPAKREK</sequence>
<dbReference type="InterPro" id="IPR003594">
    <property type="entry name" value="HATPase_dom"/>
</dbReference>
<organism evidence="8 9">
    <name type="scientific">Candidatus Enterocloster excrementigallinarum</name>
    <dbReference type="NCBI Taxonomy" id="2838558"/>
    <lineage>
        <taxon>Bacteria</taxon>
        <taxon>Bacillati</taxon>
        <taxon>Bacillota</taxon>
        <taxon>Clostridia</taxon>
        <taxon>Lachnospirales</taxon>
        <taxon>Lachnospiraceae</taxon>
        <taxon>Enterocloster</taxon>
    </lineage>
</organism>
<feature type="region of interest" description="Disordered" evidence="5">
    <location>
        <begin position="610"/>
        <end position="633"/>
    </location>
</feature>
<keyword evidence="4 8" id="KW-0418">Kinase</keyword>
<dbReference type="EMBL" id="DWWB01000035">
    <property type="protein sequence ID" value="HJC66418.1"/>
    <property type="molecule type" value="Genomic_DNA"/>
</dbReference>
<protein>
    <submittedName>
        <fullName evidence="8">Sensor histidine kinase</fullName>
    </submittedName>
</protein>
<name>A0A9D2TF22_9FIRM</name>
<feature type="domain" description="HAMP" evidence="7">
    <location>
        <begin position="338"/>
        <end position="392"/>
    </location>
</feature>
<evidence type="ECO:0000256" key="1">
    <source>
        <dbReference type="ARBA" id="ARBA00004370"/>
    </source>
</evidence>
<keyword evidence="6" id="KW-0472">Membrane</keyword>
<dbReference type="InterPro" id="IPR036890">
    <property type="entry name" value="HATPase_C_sf"/>
</dbReference>
<keyword evidence="6" id="KW-1133">Transmembrane helix</keyword>
<dbReference type="Pfam" id="PF02518">
    <property type="entry name" value="HATPase_c"/>
    <property type="match status" value="1"/>
</dbReference>
<dbReference type="InterPro" id="IPR010559">
    <property type="entry name" value="Sig_transdc_His_kin_internal"/>
</dbReference>
<keyword evidence="2" id="KW-0597">Phosphoprotein</keyword>
<reference evidence="8" key="2">
    <citation type="submission" date="2021-04" db="EMBL/GenBank/DDBJ databases">
        <authorList>
            <person name="Gilroy R."/>
        </authorList>
    </citation>
    <scope>NUCLEOTIDE SEQUENCE</scope>
    <source>
        <strain evidence="8">CHK198-12963</strain>
    </source>
</reference>